<comment type="caution">
    <text evidence="1">The sequence shown here is derived from an EMBL/GenBank/DDBJ whole genome shotgun (WGS) entry which is preliminary data.</text>
</comment>
<keyword evidence="2" id="KW-1185">Reference proteome</keyword>
<dbReference type="RefSeq" id="WP_378554749.1">
    <property type="nucleotide sequence ID" value="NZ_JBHSBA010000016.1"/>
</dbReference>
<dbReference type="Proteomes" id="UP001595767">
    <property type="component" value="Unassembled WGS sequence"/>
</dbReference>
<gene>
    <name evidence="1" type="ORF">ACFOW8_28480</name>
</gene>
<sequence>MIALFCISHGCEMWRGRYLTNSEARALQVAHAMQHNNRPITPADLFGDETESNE</sequence>
<name>A0ABV8LEX0_9NOCA</name>
<evidence type="ECO:0000313" key="1">
    <source>
        <dbReference type="EMBL" id="MFC4128877.1"/>
    </source>
</evidence>
<organism evidence="1 2">
    <name type="scientific">Nocardia rhizosphaerae</name>
    <dbReference type="NCBI Taxonomy" id="1691571"/>
    <lineage>
        <taxon>Bacteria</taxon>
        <taxon>Bacillati</taxon>
        <taxon>Actinomycetota</taxon>
        <taxon>Actinomycetes</taxon>
        <taxon>Mycobacteriales</taxon>
        <taxon>Nocardiaceae</taxon>
        <taxon>Nocardia</taxon>
    </lineage>
</organism>
<proteinExistence type="predicted"/>
<accession>A0ABV8LEX0</accession>
<protein>
    <submittedName>
        <fullName evidence="1">Uncharacterized protein</fullName>
    </submittedName>
</protein>
<reference evidence="2" key="1">
    <citation type="journal article" date="2019" name="Int. J. Syst. Evol. Microbiol.">
        <title>The Global Catalogue of Microorganisms (GCM) 10K type strain sequencing project: providing services to taxonomists for standard genome sequencing and annotation.</title>
        <authorList>
            <consortium name="The Broad Institute Genomics Platform"/>
            <consortium name="The Broad Institute Genome Sequencing Center for Infectious Disease"/>
            <person name="Wu L."/>
            <person name="Ma J."/>
        </authorList>
    </citation>
    <scope>NUCLEOTIDE SEQUENCE [LARGE SCALE GENOMIC DNA]</scope>
    <source>
        <strain evidence="2">CGMCC 4.7204</strain>
    </source>
</reference>
<evidence type="ECO:0000313" key="2">
    <source>
        <dbReference type="Proteomes" id="UP001595767"/>
    </source>
</evidence>
<dbReference type="EMBL" id="JBHSBA010000016">
    <property type="protein sequence ID" value="MFC4128877.1"/>
    <property type="molecule type" value="Genomic_DNA"/>
</dbReference>